<accession>M8AKQ7</accession>
<gene>
    <name evidence="1" type="ORF">TRIUR3_26889</name>
</gene>
<reference evidence="1" key="1">
    <citation type="journal article" date="2013" name="Nature">
        <title>Draft genome of the wheat A-genome progenitor Triticum urartu.</title>
        <authorList>
            <person name="Ling H.Q."/>
            <person name="Zhao S."/>
            <person name="Liu D."/>
            <person name="Wang J."/>
            <person name="Sun H."/>
            <person name="Zhang C."/>
            <person name="Fan H."/>
            <person name="Li D."/>
            <person name="Dong L."/>
            <person name="Tao Y."/>
            <person name="Gao C."/>
            <person name="Wu H."/>
            <person name="Li Y."/>
            <person name="Cui Y."/>
            <person name="Guo X."/>
            <person name="Zheng S."/>
            <person name="Wang B."/>
            <person name="Yu K."/>
            <person name="Liang Q."/>
            <person name="Yang W."/>
            <person name="Lou X."/>
            <person name="Chen J."/>
            <person name="Feng M."/>
            <person name="Jian J."/>
            <person name="Zhang X."/>
            <person name="Luo G."/>
            <person name="Jiang Y."/>
            <person name="Liu J."/>
            <person name="Wang Z."/>
            <person name="Sha Y."/>
            <person name="Zhang B."/>
            <person name="Wu H."/>
            <person name="Tang D."/>
            <person name="Shen Q."/>
            <person name="Xue P."/>
            <person name="Zou S."/>
            <person name="Wang X."/>
            <person name="Liu X."/>
            <person name="Wang F."/>
            <person name="Yang Y."/>
            <person name="An X."/>
            <person name="Dong Z."/>
            <person name="Zhang K."/>
            <person name="Zhang X."/>
            <person name="Luo M.C."/>
            <person name="Dvorak J."/>
            <person name="Tong Y."/>
            <person name="Wang J."/>
            <person name="Yang H."/>
            <person name="Li Z."/>
            <person name="Wang D."/>
            <person name="Zhang A."/>
            <person name="Wang J."/>
        </authorList>
    </citation>
    <scope>NUCLEOTIDE SEQUENCE</scope>
</reference>
<sequence>MTPSPLLRARSESCVLIGQNPNPMDRTCAPLNAPKSNGNPEPFRLHMQYMGYRGQGVLLEHVSLVRLIDAAHIYGLPEQADGYRRRRGQPWPWLRGVCHEVARSGSSGDGGLQAAACVIGPHARRGVRSRRPQKVGGGGRLTVREVIGGRADDSDGEKSVGG</sequence>
<dbReference type="EMBL" id="KD096748">
    <property type="protein sequence ID" value="EMS61404.1"/>
    <property type="molecule type" value="Genomic_DNA"/>
</dbReference>
<evidence type="ECO:0000313" key="1">
    <source>
        <dbReference type="EMBL" id="EMS61404.1"/>
    </source>
</evidence>
<name>M8AKQ7_TRIUA</name>
<dbReference type="AlphaFoldDB" id="M8AKQ7"/>
<proteinExistence type="predicted"/>
<organism evidence="1">
    <name type="scientific">Triticum urartu</name>
    <name type="common">Red wild einkorn</name>
    <name type="synonym">Crithodium urartu</name>
    <dbReference type="NCBI Taxonomy" id="4572"/>
    <lineage>
        <taxon>Eukaryota</taxon>
        <taxon>Viridiplantae</taxon>
        <taxon>Streptophyta</taxon>
        <taxon>Embryophyta</taxon>
        <taxon>Tracheophyta</taxon>
        <taxon>Spermatophyta</taxon>
        <taxon>Magnoliopsida</taxon>
        <taxon>Liliopsida</taxon>
        <taxon>Poales</taxon>
        <taxon>Poaceae</taxon>
        <taxon>BOP clade</taxon>
        <taxon>Pooideae</taxon>
        <taxon>Triticodae</taxon>
        <taxon>Triticeae</taxon>
        <taxon>Triticinae</taxon>
        <taxon>Triticum</taxon>
    </lineage>
</organism>
<protein>
    <submittedName>
        <fullName evidence="1">Uncharacterized protein</fullName>
    </submittedName>
</protein>